<name>A0A5B7DJW7_PORTR</name>
<comment type="caution">
    <text evidence="1">The sequence shown here is derived from an EMBL/GenBank/DDBJ whole genome shotgun (WGS) entry which is preliminary data.</text>
</comment>
<dbReference type="Proteomes" id="UP000324222">
    <property type="component" value="Unassembled WGS sequence"/>
</dbReference>
<sequence>MDSDLHAKHHFIAKRPDNGGRRRAVAKARGRGIGSAGQQTGATLLDLLAYTMRALGFVMKKTALNVTHVSVTLTI</sequence>
<evidence type="ECO:0000313" key="2">
    <source>
        <dbReference type="Proteomes" id="UP000324222"/>
    </source>
</evidence>
<dbReference type="AlphaFoldDB" id="A0A5B7DJW7"/>
<protein>
    <submittedName>
        <fullName evidence="1">Uncharacterized protein</fullName>
    </submittedName>
</protein>
<accession>A0A5B7DJW7</accession>
<keyword evidence="2" id="KW-1185">Reference proteome</keyword>
<gene>
    <name evidence="1" type="ORF">E2C01_014351</name>
</gene>
<reference evidence="1 2" key="1">
    <citation type="submission" date="2019-05" db="EMBL/GenBank/DDBJ databases">
        <title>Another draft genome of Portunus trituberculatus and its Hox gene families provides insights of decapod evolution.</title>
        <authorList>
            <person name="Jeong J.-H."/>
            <person name="Song I."/>
            <person name="Kim S."/>
            <person name="Choi T."/>
            <person name="Kim D."/>
            <person name="Ryu S."/>
            <person name="Kim W."/>
        </authorList>
    </citation>
    <scope>NUCLEOTIDE SEQUENCE [LARGE SCALE GENOMIC DNA]</scope>
    <source>
        <tissue evidence="1">Muscle</tissue>
    </source>
</reference>
<proteinExistence type="predicted"/>
<organism evidence="1 2">
    <name type="scientific">Portunus trituberculatus</name>
    <name type="common">Swimming crab</name>
    <name type="synonym">Neptunus trituberculatus</name>
    <dbReference type="NCBI Taxonomy" id="210409"/>
    <lineage>
        <taxon>Eukaryota</taxon>
        <taxon>Metazoa</taxon>
        <taxon>Ecdysozoa</taxon>
        <taxon>Arthropoda</taxon>
        <taxon>Crustacea</taxon>
        <taxon>Multicrustacea</taxon>
        <taxon>Malacostraca</taxon>
        <taxon>Eumalacostraca</taxon>
        <taxon>Eucarida</taxon>
        <taxon>Decapoda</taxon>
        <taxon>Pleocyemata</taxon>
        <taxon>Brachyura</taxon>
        <taxon>Eubrachyura</taxon>
        <taxon>Portunoidea</taxon>
        <taxon>Portunidae</taxon>
        <taxon>Portuninae</taxon>
        <taxon>Portunus</taxon>
    </lineage>
</organism>
<evidence type="ECO:0000313" key="1">
    <source>
        <dbReference type="EMBL" id="MPC21369.1"/>
    </source>
</evidence>
<dbReference type="EMBL" id="VSRR010000967">
    <property type="protein sequence ID" value="MPC21369.1"/>
    <property type="molecule type" value="Genomic_DNA"/>
</dbReference>